<dbReference type="Gene3D" id="2.70.98.70">
    <property type="match status" value="1"/>
</dbReference>
<proteinExistence type="predicted"/>
<reference evidence="3 4" key="1">
    <citation type="submission" date="2020-08" db="EMBL/GenBank/DDBJ databases">
        <title>Genomic Encyclopedia of Type Strains, Phase IV (KMG-IV): sequencing the most valuable type-strain genomes for metagenomic binning, comparative biology and taxonomic classification.</title>
        <authorList>
            <person name="Goeker M."/>
        </authorList>
    </citation>
    <scope>NUCLEOTIDE SEQUENCE [LARGE SCALE GENOMIC DNA]</scope>
    <source>
        <strain evidence="3 4">DSM 100211</strain>
    </source>
</reference>
<comment type="caution">
    <text evidence="3">The sequence shown here is derived from an EMBL/GenBank/DDBJ whole genome shotgun (WGS) entry which is preliminary data.</text>
</comment>
<gene>
    <name evidence="3" type="ORF">GGQ64_002318</name>
</gene>
<name>A0A7W6GJG2_9HYPH</name>
<dbReference type="InterPro" id="IPR008929">
    <property type="entry name" value="Chondroitin_lyas"/>
</dbReference>
<dbReference type="RefSeq" id="WP_183803926.1">
    <property type="nucleotide sequence ID" value="NZ_JACIEE010000004.1"/>
</dbReference>
<feature type="domain" description="Heparinase II/III-like C-terminal" evidence="2">
    <location>
        <begin position="311"/>
        <end position="554"/>
    </location>
</feature>
<protein>
    <submittedName>
        <fullName evidence="3">Putative heparinase superfamily protein</fullName>
    </submittedName>
</protein>
<keyword evidence="4" id="KW-1185">Reference proteome</keyword>
<dbReference type="Pfam" id="PF07940">
    <property type="entry name" value="Hepar_II_III_C"/>
    <property type="match status" value="1"/>
</dbReference>
<comment type="subcellular location">
    <subcellularLocation>
        <location evidence="1">Cell envelope</location>
    </subcellularLocation>
</comment>
<dbReference type="GO" id="GO:0016829">
    <property type="term" value="F:lyase activity"/>
    <property type="evidence" value="ECO:0007669"/>
    <property type="project" value="InterPro"/>
</dbReference>
<organism evidence="3 4">
    <name type="scientific">Mycoplana azooxidifex</name>
    <dbReference type="NCBI Taxonomy" id="1636188"/>
    <lineage>
        <taxon>Bacteria</taxon>
        <taxon>Pseudomonadati</taxon>
        <taxon>Pseudomonadota</taxon>
        <taxon>Alphaproteobacteria</taxon>
        <taxon>Hyphomicrobiales</taxon>
        <taxon>Rhizobiaceae</taxon>
        <taxon>Mycoplana</taxon>
    </lineage>
</organism>
<dbReference type="Gene3D" id="1.50.10.100">
    <property type="entry name" value="Chondroitin AC/alginate lyase"/>
    <property type="match status" value="1"/>
</dbReference>
<evidence type="ECO:0000259" key="2">
    <source>
        <dbReference type="Pfam" id="PF07940"/>
    </source>
</evidence>
<dbReference type="Proteomes" id="UP000574761">
    <property type="component" value="Unassembled WGS sequence"/>
</dbReference>
<dbReference type="InterPro" id="IPR012480">
    <property type="entry name" value="Hepar_II_III_C"/>
</dbReference>
<sequence length="561" mass="62316">MRLSDRQRLAYLYGHETWRRFSRRLAVGRVSALRFAGRTPERLVVAPTDLRPADAFTAEEIIGGRFPLAGRLLDCEGESPFALELPSEEFANRLHCFAWLRHMRVAEKDAGSFVVRRIIDDWIAVHGRTIAGVAWRPEVIAQRIVAWLSHSPVVLRDADYAFYRRFLKSLAFQVRYLRHIADATADGEPRLKVRIALAMASIAMPSSPTKIRRAARGLDRELDRQILADGGHVSRNPRVGLDLLFDLLPLRQTYVNLGHDVPPQLIPCIDRIYPALRFFRHQGGELALFNGATYTLANELLSVLRYDETSGAPFRGLPQTGYERLEAGETTIIVDTGKPHSVALSTTATAGCLSLEMSSGRHRYFVNSGRPRFAGEAIRQLSRATAAQSVATLNDTSSARISGSGFLGPVIFGGVSRVDVTRHDKADGADGLVASHDGYVANFGLVYERDLYLGRNGVDIRGRERFAKPDGTAPDGGANVAVVRFHIHPAIRIVAVDQNEVRLVAQDGETWAFACRDVPVAEEEDVFFADPSGVRPARQLTLTMPLGSIPEVQWHMRRERR</sequence>
<dbReference type="AlphaFoldDB" id="A0A7W6GJG2"/>
<evidence type="ECO:0000256" key="1">
    <source>
        <dbReference type="ARBA" id="ARBA00004196"/>
    </source>
</evidence>
<dbReference type="GO" id="GO:0030313">
    <property type="term" value="C:cell envelope"/>
    <property type="evidence" value="ECO:0007669"/>
    <property type="project" value="UniProtKB-SubCell"/>
</dbReference>
<evidence type="ECO:0000313" key="4">
    <source>
        <dbReference type="Proteomes" id="UP000574761"/>
    </source>
</evidence>
<evidence type="ECO:0000313" key="3">
    <source>
        <dbReference type="EMBL" id="MBB3977118.1"/>
    </source>
</evidence>
<dbReference type="EMBL" id="JACIEE010000004">
    <property type="protein sequence ID" value="MBB3977118.1"/>
    <property type="molecule type" value="Genomic_DNA"/>
</dbReference>
<accession>A0A7W6GJG2</accession>